<dbReference type="SUPFAM" id="SSF103473">
    <property type="entry name" value="MFS general substrate transporter"/>
    <property type="match status" value="2"/>
</dbReference>
<comment type="subcellular location">
    <subcellularLocation>
        <location evidence="1">Membrane</location>
        <topology evidence="1">Multi-pass membrane protein</topology>
    </subcellularLocation>
</comment>
<dbReference type="PANTHER" id="PTHR23501">
    <property type="entry name" value="MAJOR FACILITATOR SUPERFAMILY"/>
    <property type="match status" value="1"/>
</dbReference>
<organism evidence="8 9">
    <name type="scientific">Penicillium frequentans</name>
    <dbReference type="NCBI Taxonomy" id="3151616"/>
    <lineage>
        <taxon>Eukaryota</taxon>
        <taxon>Fungi</taxon>
        <taxon>Dikarya</taxon>
        <taxon>Ascomycota</taxon>
        <taxon>Pezizomycotina</taxon>
        <taxon>Eurotiomycetes</taxon>
        <taxon>Eurotiomycetidae</taxon>
        <taxon>Eurotiales</taxon>
        <taxon>Aspergillaceae</taxon>
        <taxon>Penicillium</taxon>
    </lineage>
</organism>
<feature type="transmembrane region" description="Helical" evidence="6">
    <location>
        <begin position="275"/>
        <end position="301"/>
    </location>
</feature>
<feature type="transmembrane region" description="Helical" evidence="6">
    <location>
        <begin position="363"/>
        <end position="390"/>
    </location>
</feature>
<dbReference type="AlphaFoldDB" id="A0AAD6CK85"/>
<evidence type="ECO:0000256" key="5">
    <source>
        <dbReference type="SAM" id="MobiDB-lite"/>
    </source>
</evidence>
<dbReference type="GO" id="GO:0022857">
    <property type="term" value="F:transmembrane transporter activity"/>
    <property type="evidence" value="ECO:0007669"/>
    <property type="project" value="InterPro"/>
</dbReference>
<feature type="transmembrane region" description="Helical" evidence="6">
    <location>
        <begin position="113"/>
        <end position="132"/>
    </location>
</feature>
<feature type="transmembrane region" description="Helical" evidence="6">
    <location>
        <begin position="313"/>
        <end position="332"/>
    </location>
</feature>
<keyword evidence="9" id="KW-1185">Reference proteome</keyword>
<evidence type="ECO:0000313" key="8">
    <source>
        <dbReference type="EMBL" id="KAJ5523769.1"/>
    </source>
</evidence>
<sequence length="602" mass="65957">MYLIYKKIKKRNARKKLEEQLQRTSGNSETPDVNEIVLETGPKIAPKLSETVPEKEDSSAEEKAAKKKRRVYRWKLILGLFGPFCLQSLDTTIVASALPYIAEDFHQVSQLNWIISAFNLTSAASLFFWAQLSDLFGRHNTLQAAIFTMVVGSAVCTGSPTSTFGVLLFGRALQGVGAAGVSISVRTILADGVSLSGYAVNWSIFALVSGIGFSIGPVIGGYLTTASWRWCFAINLPIGVAAMILVVFILRKDLQGPQPLPQLEGRDLSTVSRRFMARIATIDLGGQMLFLWGFGLLILALTWAGGNYSWSSAAVLAPIVIGAILSIAWLVYERFMVPGAFMARVLPRQKAMVPWEVISQRDIGLLFLINFSMGVSMFAVMYFMDLYFALVEGNSSSKAGTSLLYFLPGLGVGDCLAMFASNNWPRQTLPILILAQTDVIYGMMALVGFGIGSRMNPASLHGLAYFPAMTAQISCLVSFALPFGGLVGLTIMSTVFTNNSGNDESNPKQGIMWAFIAMIPFMWISVILTTFLGNVWIKKNGGHEVVNGAYLWSLVTRKELTRERRDRGENVPPVIDEKERDVEMTPVQPVSGRIEGDEITRA</sequence>
<dbReference type="InterPro" id="IPR036259">
    <property type="entry name" value="MFS_trans_sf"/>
</dbReference>
<gene>
    <name evidence="8" type="ORF">N7494_010419</name>
</gene>
<dbReference type="Gene3D" id="1.20.1720.10">
    <property type="entry name" value="Multidrug resistance protein D"/>
    <property type="match status" value="1"/>
</dbReference>
<dbReference type="GO" id="GO:0005886">
    <property type="term" value="C:plasma membrane"/>
    <property type="evidence" value="ECO:0007669"/>
    <property type="project" value="TreeGrafter"/>
</dbReference>
<evidence type="ECO:0000256" key="3">
    <source>
        <dbReference type="ARBA" id="ARBA00022989"/>
    </source>
</evidence>
<dbReference type="PANTHER" id="PTHR23501:SF39">
    <property type="entry name" value="MULTIDRUG TRANSPORTER, PUTATIVE (AFU_ORTHOLOGUE AFUA_1G05010)-RELATED"/>
    <property type="match status" value="1"/>
</dbReference>
<dbReference type="Proteomes" id="UP001220324">
    <property type="component" value="Unassembled WGS sequence"/>
</dbReference>
<feature type="transmembrane region" description="Helical" evidence="6">
    <location>
        <begin position="511"/>
        <end position="537"/>
    </location>
</feature>
<feature type="domain" description="Major facilitator superfamily (MFS) profile" evidence="7">
    <location>
        <begin position="76"/>
        <end position="537"/>
    </location>
</feature>
<feature type="transmembrane region" description="Helical" evidence="6">
    <location>
        <begin position="76"/>
        <end position="101"/>
    </location>
</feature>
<comment type="caution">
    <text evidence="8">The sequence shown here is derived from an EMBL/GenBank/DDBJ whole genome shotgun (WGS) entry which is preliminary data.</text>
</comment>
<proteinExistence type="predicted"/>
<keyword evidence="4 6" id="KW-0472">Membrane</keyword>
<evidence type="ECO:0000256" key="1">
    <source>
        <dbReference type="ARBA" id="ARBA00004141"/>
    </source>
</evidence>
<dbReference type="Pfam" id="PF07690">
    <property type="entry name" value="MFS_1"/>
    <property type="match status" value="1"/>
</dbReference>
<feature type="transmembrane region" description="Helical" evidence="6">
    <location>
        <begin position="230"/>
        <end position="250"/>
    </location>
</feature>
<keyword evidence="3 6" id="KW-1133">Transmembrane helix</keyword>
<dbReference type="InterPro" id="IPR011701">
    <property type="entry name" value="MFS"/>
</dbReference>
<dbReference type="EMBL" id="JAQIZZ010000008">
    <property type="protein sequence ID" value="KAJ5523769.1"/>
    <property type="molecule type" value="Genomic_DNA"/>
</dbReference>
<feature type="transmembrane region" description="Helical" evidence="6">
    <location>
        <begin position="402"/>
        <end position="419"/>
    </location>
</feature>
<evidence type="ECO:0000256" key="4">
    <source>
        <dbReference type="ARBA" id="ARBA00023136"/>
    </source>
</evidence>
<reference evidence="8 9" key="1">
    <citation type="journal article" date="2023" name="IMA Fungus">
        <title>Comparative genomic study of the Penicillium genus elucidates a diverse pangenome and 15 lateral gene transfer events.</title>
        <authorList>
            <person name="Petersen C."/>
            <person name="Sorensen T."/>
            <person name="Nielsen M.R."/>
            <person name="Sondergaard T.E."/>
            <person name="Sorensen J.L."/>
            <person name="Fitzpatrick D.A."/>
            <person name="Frisvad J.C."/>
            <person name="Nielsen K.L."/>
        </authorList>
    </citation>
    <scope>NUCLEOTIDE SEQUENCE [LARGE SCALE GENOMIC DNA]</scope>
    <source>
        <strain evidence="8 9">IBT 35679</strain>
    </source>
</reference>
<keyword evidence="2 6" id="KW-0812">Transmembrane</keyword>
<feature type="transmembrane region" description="Helical" evidence="6">
    <location>
        <begin position="463"/>
        <end position="491"/>
    </location>
</feature>
<feature type="region of interest" description="Disordered" evidence="5">
    <location>
        <begin position="562"/>
        <end position="602"/>
    </location>
</feature>
<feature type="transmembrane region" description="Helical" evidence="6">
    <location>
        <begin position="202"/>
        <end position="223"/>
    </location>
</feature>
<evidence type="ECO:0000313" key="9">
    <source>
        <dbReference type="Proteomes" id="UP001220324"/>
    </source>
</evidence>
<dbReference type="InterPro" id="IPR020846">
    <property type="entry name" value="MFS_dom"/>
</dbReference>
<evidence type="ECO:0000259" key="7">
    <source>
        <dbReference type="PROSITE" id="PS50850"/>
    </source>
</evidence>
<evidence type="ECO:0000256" key="2">
    <source>
        <dbReference type="ARBA" id="ARBA00022692"/>
    </source>
</evidence>
<evidence type="ECO:0000256" key="6">
    <source>
        <dbReference type="SAM" id="Phobius"/>
    </source>
</evidence>
<dbReference type="PROSITE" id="PS50850">
    <property type="entry name" value="MFS"/>
    <property type="match status" value="1"/>
</dbReference>
<accession>A0AAD6CK85</accession>
<feature type="transmembrane region" description="Helical" evidence="6">
    <location>
        <begin position="144"/>
        <end position="169"/>
    </location>
</feature>
<feature type="transmembrane region" description="Helical" evidence="6">
    <location>
        <begin position="431"/>
        <end position="451"/>
    </location>
</feature>
<protein>
    <recommendedName>
        <fullName evidence="7">Major facilitator superfamily (MFS) profile domain-containing protein</fullName>
    </recommendedName>
</protein>
<name>A0AAD6CK85_9EURO</name>
<feature type="compositionally biased region" description="Basic and acidic residues" evidence="5">
    <location>
        <begin position="562"/>
        <end position="583"/>
    </location>
</feature>